<dbReference type="EMBL" id="VSRR010001162">
    <property type="protein sequence ID" value="MPC23063.1"/>
    <property type="molecule type" value="Genomic_DNA"/>
</dbReference>
<accession>A0A5B7DQ22</accession>
<evidence type="ECO:0000313" key="2">
    <source>
        <dbReference type="Proteomes" id="UP000324222"/>
    </source>
</evidence>
<reference evidence="1 2" key="1">
    <citation type="submission" date="2019-05" db="EMBL/GenBank/DDBJ databases">
        <title>Another draft genome of Portunus trituberculatus and its Hox gene families provides insights of decapod evolution.</title>
        <authorList>
            <person name="Jeong J.-H."/>
            <person name="Song I."/>
            <person name="Kim S."/>
            <person name="Choi T."/>
            <person name="Kim D."/>
            <person name="Ryu S."/>
            <person name="Kim W."/>
        </authorList>
    </citation>
    <scope>NUCLEOTIDE SEQUENCE [LARGE SCALE GENOMIC DNA]</scope>
    <source>
        <tissue evidence="1">Muscle</tissue>
    </source>
</reference>
<keyword evidence="2" id="KW-1185">Reference proteome</keyword>
<dbReference type="AlphaFoldDB" id="A0A5B7DQ22"/>
<evidence type="ECO:0000313" key="1">
    <source>
        <dbReference type="EMBL" id="MPC23063.1"/>
    </source>
</evidence>
<name>A0A5B7DQ22_PORTR</name>
<comment type="caution">
    <text evidence="1">The sequence shown here is derived from an EMBL/GenBank/DDBJ whole genome shotgun (WGS) entry which is preliminary data.</text>
</comment>
<dbReference type="Proteomes" id="UP000324222">
    <property type="component" value="Unassembled WGS sequence"/>
</dbReference>
<sequence>MVHTSHGTLHPSPFTCNSSALCQTLSLRAEPPYTPHTPITTQRLQSFHLVLTYAIRSSAWISHTTALSVPSSSMAAGHGSPAGGTVCQSLLVEPAAGQDRTLSYWRLVHAQQQPNRFATHMTATHCCPVTAIFVVYQSGLSLQTSQPPQLSTILENPSHTHTSYDSYYNGKNIIATEQLM</sequence>
<protein>
    <submittedName>
        <fullName evidence="1">Uncharacterized protein</fullName>
    </submittedName>
</protein>
<organism evidence="1 2">
    <name type="scientific">Portunus trituberculatus</name>
    <name type="common">Swimming crab</name>
    <name type="synonym">Neptunus trituberculatus</name>
    <dbReference type="NCBI Taxonomy" id="210409"/>
    <lineage>
        <taxon>Eukaryota</taxon>
        <taxon>Metazoa</taxon>
        <taxon>Ecdysozoa</taxon>
        <taxon>Arthropoda</taxon>
        <taxon>Crustacea</taxon>
        <taxon>Multicrustacea</taxon>
        <taxon>Malacostraca</taxon>
        <taxon>Eumalacostraca</taxon>
        <taxon>Eucarida</taxon>
        <taxon>Decapoda</taxon>
        <taxon>Pleocyemata</taxon>
        <taxon>Brachyura</taxon>
        <taxon>Eubrachyura</taxon>
        <taxon>Portunoidea</taxon>
        <taxon>Portunidae</taxon>
        <taxon>Portuninae</taxon>
        <taxon>Portunus</taxon>
    </lineage>
</organism>
<gene>
    <name evidence="1" type="ORF">E2C01_016101</name>
</gene>
<proteinExistence type="predicted"/>